<reference evidence="2" key="1">
    <citation type="submission" date="2016-11" db="UniProtKB">
        <authorList>
            <consortium name="WormBaseParasite"/>
        </authorList>
    </citation>
    <scope>IDENTIFICATION</scope>
    <source>
        <strain evidence="2">KR3021</strain>
    </source>
</reference>
<dbReference type="WBParaSite" id="RSKR_0001071500.1">
    <property type="protein sequence ID" value="RSKR_0001071500.1"/>
    <property type="gene ID" value="RSKR_0001071500"/>
</dbReference>
<sequence length="144" mass="16208">MESKITDGWNSIFFFKWNSFASNTIVTDGTSSQDENESDDDSQVSESRNVMSVFSSVSMIAKEKKKARYDSFFDFDGDRATCKIIPLSNKPLVSYLEGTGSMRSHLESYHRKLFDELNPTKDIIDGTFPIAICRYGANVMGSII</sequence>
<name>A0AC35UFE7_9BILA</name>
<protein>
    <submittedName>
        <fullName evidence="2">BTB domain-containing protein</fullName>
    </submittedName>
</protein>
<accession>A0AC35UFE7</accession>
<dbReference type="Proteomes" id="UP000095286">
    <property type="component" value="Unplaced"/>
</dbReference>
<proteinExistence type="predicted"/>
<organism evidence="1 2">
    <name type="scientific">Rhabditophanes sp. KR3021</name>
    <dbReference type="NCBI Taxonomy" id="114890"/>
    <lineage>
        <taxon>Eukaryota</taxon>
        <taxon>Metazoa</taxon>
        <taxon>Ecdysozoa</taxon>
        <taxon>Nematoda</taxon>
        <taxon>Chromadorea</taxon>
        <taxon>Rhabditida</taxon>
        <taxon>Tylenchina</taxon>
        <taxon>Panagrolaimomorpha</taxon>
        <taxon>Strongyloidoidea</taxon>
        <taxon>Alloionematidae</taxon>
        <taxon>Rhabditophanes</taxon>
    </lineage>
</organism>
<evidence type="ECO:0000313" key="1">
    <source>
        <dbReference type="Proteomes" id="UP000095286"/>
    </source>
</evidence>
<evidence type="ECO:0000313" key="2">
    <source>
        <dbReference type="WBParaSite" id="RSKR_0001071500.1"/>
    </source>
</evidence>